<feature type="compositionally biased region" description="Gly residues" evidence="2">
    <location>
        <begin position="505"/>
        <end position="524"/>
    </location>
</feature>
<dbReference type="PANTHER" id="PTHR24216">
    <property type="entry name" value="PAXILLIN-RELATED"/>
    <property type="match status" value="1"/>
</dbReference>
<evidence type="ECO:0000256" key="1">
    <source>
        <dbReference type="SAM" id="Coils"/>
    </source>
</evidence>
<feature type="compositionally biased region" description="Basic and acidic residues" evidence="2">
    <location>
        <begin position="1211"/>
        <end position="1224"/>
    </location>
</feature>
<dbReference type="STRING" id="574566.I0Z6A2"/>
<feature type="compositionally biased region" description="Low complexity" evidence="2">
    <location>
        <begin position="542"/>
        <end position="551"/>
    </location>
</feature>
<feature type="region of interest" description="Disordered" evidence="2">
    <location>
        <begin position="1412"/>
        <end position="1756"/>
    </location>
</feature>
<feature type="compositionally biased region" description="Basic and acidic residues" evidence="2">
    <location>
        <begin position="1461"/>
        <end position="1472"/>
    </location>
</feature>
<accession>I0Z6A2</accession>
<feature type="compositionally biased region" description="Low complexity" evidence="2">
    <location>
        <begin position="1241"/>
        <end position="1265"/>
    </location>
</feature>
<dbReference type="SMART" id="SM00317">
    <property type="entry name" value="SET"/>
    <property type="match status" value="1"/>
</dbReference>
<feature type="region of interest" description="Disordered" evidence="2">
    <location>
        <begin position="1192"/>
        <end position="1305"/>
    </location>
</feature>
<feature type="region of interest" description="Disordered" evidence="2">
    <location>
        <begin position="425"/>
        <end position="607"/>
    </location>
</feature>
<feature type="region of interest" description="Disordered" evidence="2">
    <location>
        <begin position="198"/>
        <end position="275"/>
    </location>
</feature>
<comment type="caution">
    <text evidence="4">The sequence shown here is derived from an EMBL/GenBank/DDBJ whole genome shotgun (WGS) entry which is preliminary data.</text>
</comment>
<feature type="compositionally biased region" description="Polar residues" evidence="2">
    <location>
        <begin position="329"/>
        <end position="341"/>
    </location>
</feature>
<feature type="compositionally biased region" description="Low complexity" evidence="2">
    <location>
        <begin position="1693"/>
        <end position="1726"/>
    </location>
</feature>
<dbReference type="GO" id="GO:0003676">
    <property type="term" value="F:nucleic acid binding"/>
    <property type="evidence" value="ECO:0007669"/>
    <property type="project" value="InterPro"/>
</dbReference>
<feature type="compositionally biased region" description="Low complexity" evidence="2">
    <location>
        <begin position="1473"/>
        <end position="1485"/>
    </location>
</feature>
<dbReference type="PROSITE" id="PS50280">
    <property type="entry name" value="SET"/>
    <property type="match status" value="1"/>
</dbReference>
<feature type="compositionally biased region" description="Low complexity" evidence="2">
    <location>
        <begin position="426"/>
        <end position="440"/>
    </location>
</feature>
<feature type="compositionally biased region" description="Basic and acidic residues" evidence="2">
    <location>
        <begin position="1266"/>
        <end position="1281"/>
    </location>
</feature>
<feature type="compositionally biased region" description="Low complexity" evidence="2">
    <location>
        <begin position="199"/>
        <end position="212"/>
    </location>
</feature>
<dbReference type="InterPro" id="IPR046341">
    <property type="entry name" value="SET_dom_sf"/>
</dbReference>
<dbReference type="OrthoDB" id="515438at2759"/>
<evidence type="ECO:0000259" key="3">
    <source>
        <dbReference type="PROSITE" id="PS50280"/>
    </source>
</evidence>
<feature type="compositionally biased region" description="Low complexity" evidence="2">
    <location>
        <begin position="74"/>
        <end position="85"/>
    </location>
</feature>
<organism evidence="4 5">
    <name type="scientific">Coccomyxa subellipsoidea (strain C-169)</name>
    <name type="common">Green microalga</name>
    <dbReference type="NCBI Taxonomy" id="574566"/>
    <lineage>
        <taxon>Eukaryota</taxon>
        <taxon>Viridiplantae</taxon>
        <taxon>Chlorophyta</taxon>
        <taxon>core chlorophytes</taxon>
        <taxon>Trebouxiophyceae</taxon>
        <taxon>Trebouxiophyceae incertae sedis</taxon>
        <taxon>Coccomyxaceae</taxon>
        <taxon>Coccomyxa</taxon>
        <taxon>Coccomyxa subellipsoidea</taxon>
    </lineage>
</organism>
<feature type="compositionally biased region" description="Low complexity" evidence="2">
    <location>
        <begin position="470"/>
        <end position="493"/>
    </location>
</feature>
<feature type="region of interest" description="Disordered" evidence="2">
    <location>
        <begin position="33"/>
        <end position="85"/>
    </location>
</feature>
<dbReference type="SUPFAM" id="SSF57756">
    <property type="entry name" value="Retrovirus zinc finger-like domains"/>
    <property type="match status" value="1"/>
</dbReference>
<feature type="domain" description="SET" evidence="3">
    <location>
        <begin position="683"/>
        <end position="844"/>
    </location>
</feature>
<dbReference type="Pfam" id="PF00856">
    <property type="entry name" value="SET"/>
    <property type="match status" value="1"/>
</dbReference>
<proteinExistence type="predicted"/>
<reference evidence="4 5" key="1">
    <citation type="journal article" date="2012" name="Genome Biol.">
        <title>The genome of the polar eukaryotic microalga coccomyxa subellipsoidea reveals traits of cold adaptation.</title>
        <authorList>
            <person name="Blanc G."/>
            <person name="Agarkova I."/>
            <person name="Grimwood J."/>
            <person name="Kuo A."/>
            <person name="Brueggeman A."/>
            <person name="Dunigan D."/>
            <person name="Gurnon J."/>
            <person name="Ladunga I."/>
            <person name="Lindquist E."/>
            <person name="Lucas S."/>
            <person name="Pangilinan J."/>
            <person name="Proschold T."/>
            <person name="Salamov A."/>
            <person name="Schmutz J."/>
            <person name="Weeks D."/>
            <person name="Yamada T."/>
            <person name="Claverie J.M."/>
            <person name="Grigoriev I."/>
            <person name="Van Etten J."/>
            <person name="Lomsadze A."/>
            <person name="Borodovsky M."/>
        </authorList>
    </citation>
    <scope>NUCLEOTIDE SEQUENCE [LARGE SCALE GENOMIC DNA]</scope>
    <source>
        <strain evidence="4 5">C-169</strain>
    </source>
</reference>
<feature type="compositionally biased region" description="Basic and acidic residues" evidence="2">
    <location>
        <begin position="1600"/>
        <end position="1613"/>
    </location>
</feature>
<keyword evidence="1" id="KW-0175">Coiled coil</keyword>
<feature type="compositionally biased region" description="Low complexity" evidence="2">
    <location>
        <begin position="1331"/>
        <end position="1342"/>
    </location>
</feature>
<dbReference type="InterPro" id="IPR036875">
    <property type="entry name" value="Znf_CCHC_sf"/>
</dbReference>
<sequence length="1756" mass="184729">MKLARFTACGPPPPPRRVTIRQCREETTAAIQIDLTSEEAQEEPSSTEVVELDADSTASDNKSMSTTEEAENLPPSAADSAAAAPAAAVCPAATASIDQEVTQRLQPSAAGSGAADAASVLRPPDFFRFQQAAGPPDSVGVSQAALHDGLPAEHSGRCALPGDNLMGVPCASGGTASAAKPHSSTQFPQLSSGLVAHSAPAENAAGPVPAAATRLPSDRWRLSPTAAEPTTGSAFPLAQARQDSMSTAEPAADAHSSPGQAGAGSGRQEAAGRKRQISPLVTAMAFLWQSKITNGEADLAQLHGDAALGPSDQQHTAAEQPAPREGGSPTASMAEQPNLSTPSGLRGGLPDRRPGLQRGCSSLRTGGGSPCESSLNRGPESTVKTEDGAPEVSTRQPVVEPAPSVTSPRVSPVKALGNGVAARSLGDAAADAGTADSSAARLGSKGTPPGLASAGQPGRQLPNGSLGSEAAAQPAASPSNASAPAATEAVPASGEETPAKRRRSTGGGVGASRGGRLGSLGGRGSPRAGKPSPAESSGQKRAAPAAPADPALSTIGSGGGGGKSDDRKQPASKRQKSLPSGVDNAHVAEPASGRRKTSLPKPLLAGDDLGSDDELVEQIYSKEVWRMMHAARNTAQPPSDNSIQILPMSLDNFTDEEARTKAVEDIRQYMALDRDNRRQHMNDRLEVFVITDPDHPAKKLQAETLGWMDIRSEERGVRAKRALQKNELLGEYCGVVKTGKAVEVESLECPIGFGGLKADKLKDFSHSHDKHVTGFWSDGKEIVMDPARGGNLLRFINDYVGMPGAVPCSCMMVEVMDRATLRPHIFFFAAADVPAGEEMLLDYGDPFRRFMESEAKRARSLVALRKQVKELEAGSSDKDALIAKLLKEKVDHDIAANSAKKAMAAAEEAAQGLRHQLEVAQAAAKDREDRVGTQALRIEELEGNDAWQLKKQLDEVSRKCSHLELKVKRLTRDCEAADNANRSLQTQLSEARREVDSLKKEVERSRAEGKTLQERVAKYKGKTIAAEKALEAVKAQLKDTQLKSKAEIERLSAVGKSFELQAEDLAHRNALLETHCRDLEAGSVGGGSAVLAAQHHRAAVQGRNLREQHARLHLQLPLPQAAAAAAAVPVPIPAPQPRPEAPNSNGPPVGFGPPPRLSRDPRLAQAAAAAAATAVAVPHEDRDPLMTMMRESAAPPPAAPAAALVAESDEAAQKRAEDAAELEKLIGQSPSPLPRLQSQNSAPVAAAHVSTARAAVPAAASTQPSSERKPGRQEPAAKLERLLSAPSVTQPHRSGRDPCQASGQEPSIFRLMGEDILRSASNGGMDDFIPLDDSLPPELSPEGAPVPAAVTQSERTPGDGRTGTSESHLRLPLAEAALQRMPADGAAPSLPMNLVQDMRDIKAMLSRMMPGIPSSAAKGASQQVREEPSASKAVPEQPKEGRPRPQESAAASDGPRQPPSSERETLSVEAAEKLPPANPAAAEPASTGAGTERRAAEADRALFRRTGMAPSPAESGAGGPSCLEGSSAPPRDYSRGVREREAGHRKQWDDRSAEPNRLGPDRDNRRRPVPMPRGGSRRRSPGRAEAEAELRRGMRRSRGRSRDRSRSRSEGHRRLLRASPPRRGNTRHRSPMGPGSTRVQRSKNDPCNHCKKVGHWSSDCWYNPAKVFSPPRRRTSPRPNCRTPSPPRHSSRPARGAMQSPAGQAPNSAAQPGAAAARSPSGRGPALLMDLDEGWSCDASSLPAAPPLPPPPDRRL</sequence>
<dbReference type="SUPFAM" id="SSF82199">
    <property type="entry name" value="SET domain"/>
    <property type="match status" value="1"/>
</dbReference>
<dbReference type="GeneID" id="17044175"/>
<evidence type="ECO:0000313" key="4">
    <source>
        <dbReference type="EMBL" id="EIE26171.1"/>
    </source>
</evidence>
<dbReference type="RefSeq" id="XP_005650715.1">
    <property type="nucleotide sequence ID" value="XM_005650658.1"/>
</dbReference>
<feature type="compositionally biased region" description="Pro residues" evidence="2">
    <location>
        <begin position="1131"/>
        <end position="1140"/>
    </location>
</feature>
<feature type="region of interest" description="Disordered" evidence="2">
    <location>
        <begin position="306"/>
        <end position="412"/>
    </location>
</feature>
<dbReference type="Proteomes" id="UP000007264">
    <property type="component" value="Unassembled WGS sequence"/>
</dbReference>
<feature type="compositionally biased region" description="Polar residues" evidence="2">
    <location>
        <begin position="56"/>
        <end position="67"/>
    </location>
</feature>
<name>I0Z6A2_COCSC</name>
<dbReference type="GO" id="GO:0008270">
    <property type="term" value="F:zinc ion binding"/>
    <property type="evidence" value="ECO:0007669"/>
    <property type="project" value="InterPro"/>
</dbReference>
<feature type="region of interest" description="Disordered" evidence="2">
    <location>
        <begin position="1331"/>
        <end position="1369"/>
    </location>
</feature>
<evidence type="ECO:0000313" key="5">
    <source>
        <dbReference type="Proteomes" id="UP000007264"/>
    </source>
</evidence>
<gene>
    <name evidence="4" type="ORF">COCSUDRAFT_61160</name>
</gene>
<feature type="coiled-coil region" evidence="1">
    <location>
        <begin position="896"/>
        <end position="923"/>
    </location>
</feature>
<evidence type="ECO:0000256" key="2">
    <source>
        <dbReference type="SAM" id="MobiDB-lite"/>
    </source>
</evidence>
<dbReference type="InterPro" id="IPR001214">
    <property type="entry name" value="SET_dom"/>
</dbReference>
<dbReference type="PANTHER" id="PTHR24216:SF65">
    <property type="entry name" value="PAXILLIN-LIKE PROTEIN 1"/>
    <property type="match status" value="1"/>
</dbReference>
<keyword evidence="5" id="KW-1185">Reference proteome</keyword>
<dbReference type="eggNOG" id="ENOG502QS87">
    <property type="taxonomic scope" value="Eukaryota"/>
</dbReference>
<feature type="compositionally biased region" description="Basic and acidic residues" evidence="2">
    <location>
        <begin position="1491"/>
        <end position="1502"/>
    </location>
</feature>
<feature type="region of interest" description="Disordered" evidence="2">
    <location>
        <begin position="1131"/>
        <end position="1155"/>
    </location>
</feature>
<feature type="compositionally biased region" description="Basic and acidic residues" evidence="2">
    <location>
        <begin position="1582"/>
        <end position="1592"/>
    </location>
</feature>
<feature type="coiled-coil region" evidence="1">
    <location>
        <begin position="953"/>
        <end position="1015"/>
    </location>
</feature>
<feature type="compositionally biased region" description="Basic and acidic residues" evidence="2">
    <location>
        <begin position="1532"/>
        <end position="1566"/>
    </location>
</feature>
<protein>
    <recommendedName>
        <fullName evidence="3">SET domain-containing protein</fullName>
    </recommendedName>
</protein>
<dbReference type="KEGG" id="csl:COCSUDRAFT_61160"/>
<dbReference type="EMBL" id="AGSI01000003">
    <property type="protein sequence ID" value="EIE26171.1"/>
    <property type="molecule type" value="Genomic_DNA"/>
</dbReference>
<dbReference type="Gene3D" id="2.170.270.10">
    <property type="entry name" value="SET domain"/>
    <property type="match status" value="1"/>
</dbReference>
<feature type="compositionally biased region" description="Pro residues" evidence="2">
    <location>
        <begin position="1744"/>
        <end position="1756"/>
    </location>
</feature>